<reference evidence="2 3" key="1">
    <citation type="submission" date="2021-06" db="EMBL/GenBank/DDBJ databases">
        <title>Actinomycetes sequencing.</title>
        <authorList>
            <person name="Shan Q."/>
        </authorList>
    </citation>
    <scope>NUCLEOTIDE SEQUENCE [LARGE SCALE GENOMIC DNA]</scope>
    <source>
        <strain evidence="2 3">NEAU-G5</strain>
    </source>
</reference>
<accession>A0ABS6B7D8</accession>
<sequence>MSSWVGANEVVAVHTWIGQLRAWTGDVTEACTHVTEALGRIDSTVRAGTVCWLRVVEADIARHTGDREAALSRYRQSINELTALRLAGQPYSHTANGAEVWGRAGYAITLAEASEYTTAGAESATARALLDGPGYLEQHAHLGTAHAAIALASGHPRLALTIIGGCDTLHPGQPNQYRVPDAQRIVDAAQATLSSDSVHRAITAGHGLTPARLATLQGCAEHPDPADDPRSRIAS</sequence>
<gene>
    <name evidence="1" type="ORF">KO481_13155</name>
    <name evidence="2" type="ORF">KO481_29755</name>
</gene>
<dbReference type="Proteomes" id="UP000733379">
    <property type="component" value="Unassembled WGS sequence"/>
</dbReference>
<keyword evidence="3" id="KW-1185">Reference proteome</keyword>
<proteinExistence type="predicted"/>
<organism evidence="2 3">
    <name type="scientific">Nocardia albiluteola</name>
    <dbReference type="NCBI Taxonomy" id="2842303"/>
    <lineage>
        <taxon>Bacteria</taxon>
        <taxon>Bacillati</taxon>
        <taxon>Actinomycetota</taxon>
        <taxon>Actinomycetes</taxon>
        <taxon>Mycobacteriales</taxon>
        <taxon>Nocardiaceae</taxon>
        <taxon>Nocardia</taxon>
    </lineage>
</organism>
<protein>
    <recommendedName>
        <fullName evidence="4">MalT-like TPR region domain-containing protein</fullName>
    </recommendedName>
</protein>
<dbReference type="RefSeq" id="WP_215917398.1">
    <property type="nucleotide sequence ID" value="NZ_JAHKNI010000004.1"/>
</dbReference>
<dbReference type="EMBL" id="JAHKNI010000004">
    <property type="protein sequence ID" value="MBU3062466.1"/>
    <property type="molecule type" value="Genomic_DNA"/>
</dbReference>
<dbReference type="EMBL" id="JAHKNI010000011">
    <property type="protein sequence ID" value="MBU3065700.1"/>
    <property type="molecule type" value="Genomic_DNA"/>
</dbReference>
<evidence type="ECO:0008006" key="4">
    <source>
        <dbReference type="Google" id="ProtNLM"/>
    </source>
</evidence>
<comment type="caution">
    <text evidence="2">The sequence shown here is derived from an EMBL/GenBank/DDBJ whole genome shotgun (WGS) entry which is preliminary data.</text>
</comment>
<name>A0ABS6B7D8_9NOCA</name>
<evidence type="ECO:0000313" key="1">
    <source>
        <dbReference type="EMBL" id="MBU3062466.1"/>
    </source>
</evidence>
<evidence type="ECO:0000313" key="3">
    <source>
        <dbReference type="Proteomes" id="UP000733379"/>
    </source>
</evidence>
<evidence type="ECO:0000313" key="2">
    <source>
        <dbReference type="EMBL" id="MBU3065700.1"/>
    </source>
</evidence>